<sequence length="207" mass="23016">MKLYSVTITRQIVNYPVCGFQWFTHTIAVSFKATCCHRRPPHNLDVSSRDPPSGDHPSSPSSATVRASRSSALCPPNSPSMRRRRISEQTICHHGPSRVKFLTAAPSTITAEDSVCESATVRRRNLTVPCQEVRSQQPGPIRTLDVESFVHPSVQRSVMLKGRGIVGRRCEHLYNSRYRSRSFMALPQTGEDCASSSRSVGRTSFAE</sequence>
<organism evidence="2 3">
    <name type="scientific">Striga asiatica</name>
    <name type="common">Asiatic witchweed</name>
    <name type="synonym">Buchnera asiatica</name>
    <dbReference type="NCBI Taxonomy" id="4170"/>
    <lineage>
        <taxon>Eukaryota</taxon>
        <taxon>Viridiplantae</taxon>
        <taxon>Streptophyta</taxon>
        <taxon>Embryophyta</taxon>
        <taxon>Tracheophyta</taxon>
        <taxon>Spermatophyta</taxon>
        <taxon>Magnoliopsida</taxon>
        <taxon>eudicotyledons</taxon>
        <taxon>Gunneridae</taxon>
        <taxon>Pentapetalae</taxon>
        <taxon>asterids</taxon>
        <taxon>lamiids</taxon>
        <taxon>Lamiales</taxon>
        <taxon>Orobanchaceae</taxon>
        <taxon>Buchnereae</taxon>
        <taxon>Striga</taxon>
    </lineage>
</organism>
<gene>
    <name evidence="2" type="ORF">STAS_22972</name>
</gene>
<proteinExistence type="predicted"/>
<dbReference type="AlphaFoldDB" id="A0A5A7QM44"/>
<dbReference type="Proteomes" id="UP000325081">
    <property type="component" value="Unassembled WGS sequence"/>
</dbReference>
<evidence type="ECO:0000313" key="3">
    <source>
        <dbReference type="Proteomes" id="UP000325081"/>
    </source>
</evidence>
<evidence type="ECO:0000313" key="2">
    <source>
        <dbReference type="EMBL" id="GER45968.1"/>
    </source>
</evidence>
<reference evidence="3" key="1">
    <citation type="journal article" date="2019" name="Curr. Biol.">
        <title>Genome Sequence of Striga asiatica Provides Insight into the Evolution of Plant Parasitism.</title>
        <authorList>
            <person name="Yoshida S."/>
            <person name="Kim S."/>
            <person name="Wafula E.K."/>
            <person name="Tanskanen J."/>
            <person name="Kim Y.M."/>
            <person name="Honaas L."/>
            <person name="Yang Z."/>
            <person name="Spallek T."/>
            <person name="Conn C.E."/>
            <person name="Ichihashi Y."/>
            <person name="Cheong K."/>
            <person name="Cui S."/>
            <person name="Der J.P."/>
            <person name="Gundlach H."/>
            <person name="Jiao Y."/>
            <person name="Hori C."/>
            <person name="Ishida J.K."/>
            <person name="Kasahara H."/>
            <person name="Kiba T."/>
            <person name="Kim M.S."/>
            <person name="Koo N."/>
            <person name="Laohavisit A."/>
            <person name="Lee Y.H."/>
            <person name="Lumba S."/>
            <person name="McCourt P."/>
            <person name="Mortimer J.C."/>
            <person name="Mutuku J.M."/>
            <person name="Nomura T."/>
            <person name="Sasaki-Sekimoto Y."/>
            <person name="Seto Y."/>
            <person name="Wang Y."/>
            <person name="Wakatake T."/>
            <person name="Sakakibara H."/>
            <person name="Demura T."/>
            <person name="Yamaguchi S."/>
            <person name="Yoneyama K."/>
            <person name="Manabe R.I."/>
            <person name="Nelson D.C."/>
            <person name="Schulman A.H."/>
            <person name="Timko M.P."/>
            <person name="dePamphilis C.W."/>
            <person name="Choi D."/>
            <person name="Shirasu K."/>
        </authorList>
    </citation>
    <scope>NUCLEOTIDE SEQUENCE [LARGE SCALE GENOMIC DNA]</scope>
    <source>
        <strain evidence="3">cv. UVA1</strain>
    </source>
</reference>
<evidence type="ECO:0000256" key="1">
    <source>
        <dbReference type="SAM" id="MobiDB-lite"/>
    </source>
</evidence>
<keyword evidence="2" id="KW-0675">Receptor</keyword>
<name>A0A5A7QM44_STRAF</name>
<keyword evidence="3" id="KW-1185">Reference proteome</keyword>
<feature type="region of interest" description="Disordered" evidence="1">
    <location>
        <begin position="43"/>
        <end position="82"/>
    </location>
</feature>
<dbReference type="EMBL" id="BKCP01007404">
    <property type="protein sequence ID" value="GER45968.1"/>
    <property type="molecule type" value="Genomic_DNA"/>
</dbReference>
<feature type="compositionally biased region" description="Low complexity" evidence="1">
    <location>
        <begin position="49"/>
        <end position="72"/>
    </location>
</feature>
<protein>
    <submittedName>
        <fullName evidence="2">Aryl hydrocarbon receptor</fullName>
    </submittedName>
</protein>
<accession>A0A5A7QM44</accession>
<comment type="caution">
    <text evidence="2">The sequence shown here is derived from an EMBL/GenBank/DDBJ whole genome shotgun (WGS) entry which is preliminary data.</text>
</comment>